<dbReference type="AlphaFoldDB" id="A0A291R0J0"/>
<evidence type="ECO:0008006" key="4">
    <source>
        <dbReference type="Google" id="ProtNLM"/>
    </source>
</evidence>
<protein>
    <recommendedName>
        <fullName evidence="4">Porin</fullName>
    </recommendedName>
</protein>
<evidence type="ECO:0000313" key="3">
    <source>
        <dbReference type="Proteomes" id="UP000220133"/>
    </source>
</evidence>
<name>A0A291R0J0_9BACT</name>
<dbReference type="InterPro" id="IPR025631">
    <property type="entry name" value="Porin_10"/>
</dbReference>
<dbReference type="Proteomes" id="UP000220133">
    <property type="component" value="Chromosome"/>
</dbReference>
<reference evidence="2 3" key="1">
    <citation type="submission" date="2017-10" db="EMBL/GenBank/DDBJ databases">
        <title>Paenichitinophaga pekingensis gen. nov., sp. nov., isolated from activated sludge.</title>
        <authorList>
            <person name="Jin D."/>
            <person name="Kong X."/>
            <person name="Deng Y."/>
            <person name="Bai Z."/>
        </authorList>
    </citation>
    <scope>NUCLEOTIDE SEQUENCE [LARGE SCALE GENOMIC DNA]</scope>
    <source>
        <strain evidence="2 3">13</strain>
    </source>
</reference>
<keyword evidence="3" id="KW-1185">Reference proteome</keyword>
<evidence type="ECO:0000256" key="1">
    <source>
        <dbReference type="SAM" id="SignalP"/>
    </source>
</evidence>
<organism evidence="2 3">
    <name type="scientific">Chitinophaga caeni</name>
    <dbReference type="NCBI Taxonomy" id="2029983"/>
    <lineage>
        <taxon>Bacteria</taxon>
        <taxon>Pseudomonadati</taxon>
        <taxon>Bacteroidota</taxon>
        <taxon>Chitinophagia</taxon>
        <taxon>Chitinophagales</taxon>
        <taxon>Chitinophagaceae</taxon>
        <taxon>Chitinophaga</taxon>
    </lineage>
</organism>
<accession>A0A291R0J0</accession>
<feature type="chain" id="PRO_5012516399" description="Porin" evidence="1">
    <location>
        <begin position="21"/>
        <end position="652"/>
    </location>
</feature>
<feature type="signal peptide" evidence="1">
    <location>
        <begin position="1"/>
        <end position="20"/>
    </location>
</feature>
<dbReference type="OrthoDB" id="1489309at2"/>
<dbReference type="EMBL" id="CP023777">
    <property type="protein sequence ID" value="ATL49614.1"/>
    <property type="molecule type" value="Genomic_DNA"/>
</dbReference>
<dbReference type="RefSeq" id="WP_098195981.1">
    <property type="nucleotide sequence ID" value="NZ_CP023777.1"/>
</dbReference>
<evidence type="ECO:0000313" key="2">
    <source>
        <dbReference type="EMBL" id="ATL49614.1"/>
    </source>
</evidence>
<gene>
    <name evidence="2" type="ORF">COR50_21895</name>
</gene>
<keyword evidence="1" id="KW-0732">Signal</keyword>
<sequence length="652" mass="75528">MRHLLFCMIGVFCISLSANAQFNRNFGGMGGGKMQIDTSNHEHEPDTLTIRYTFLGEPTEYMIDSSILDFTKNYLGVPATYISTGNYGGAARNLLFSPRMKAGFDAGFHAYDVYGNYHETAKFYNTNRPYSELYYMIGSKQEQVIGVSHTQNRTEKFNIAFDYIKINSPGYYRSQVTNHDRYRLTSRYHTPNKRYNIHISYYLNRLNGGENGGIENVALLDDPAYTDYKTIPTNLGGSTISSNALFSTNIPTKSDYQEGSFLFQHSYDWGRGDTIHVNDTTDYWKYDPRFRIQHTLTYTQNTYRFLDSNPDTVFYPQHYGFSVSDIDTLRSMQRWKIMSNDLSIISFPILGNQAHFLNLGATIDNVKGELTDAIADFYNFRVHGEYRNKTRNKKWDLSAKGEFYVLGANSGDYTLSGSLSRYINPKLGNITLAVKNTNQEPYYKYKFFSTSEKFWLNTSFNKENITKLSFIANSDLWKYNLSLNYFIVTNYTYFSDFQTSAQYNGVFNVLQLWVDKKFKLKSFTWLAEAAFQQIHGSAPLQLPTIWTRHRIGYEGTLFKNLNLFTGIEAKYTTAYYADDYSPLFGQFVYQDVNKINNKPDLAAFVHFRVKSFTAYVRGENLNAFLWTNNLNAPLYPSNNFAFRLGIRWWYIN</sequence>
<proteinExistence type="predicted"/>
<dbReference type="KEGG" id="cbae:COR50_21895"/>
<dbReference type="Pfam" id="PF14121">
    <property type="entry name" value="Porin_10"/>
    <property type="match status" value="1"/>
</dbReference>